<evidence type="ECO:0000313" key="2">
    <source>
        <dbReference type="Proteomes" id="UP000828390"/>
    </source>
</evidence>
<proteinExistence type="predicted"/>
<keyword evidence="2" id="KW-1185">Reference proteome</keyword>
<dbReference type="AlphaFoldDB" id="A0A9D4K461"/>
<gene>
    <name evidence="1" type="ORF">DPMN_105936</name>
</gene>
<name>A0A9D4K461_DREPO</name>
<comment type="caution">
    <text evidence="1">The sequence shown here is derived from an EMBL/GenBank/DDBJ whole genome shotgun (WGS) entry which is preliminary data.</text>
</comment>
<sequence length="63" mass="7006">MTAHESNPFIIEHGPIIVKTAQIVISWLRNCSLLCSDSLPSVTLSKQTVLMLPQTLMLRGLMQ</sequence>
<organism evidence="1 2">
    <name type="scientific">Dreissena polymorpha</name>
    <name type="common">Zebra mussel</name>
    <name type="synonym">Mytilus polymorpha</name>
    <dbReference type="NCBI Taxonomy" id="45954"/>
    <lineage>
        <taxon>Eukaryota</taxon>
        <taxon>Metazoa</taxon>
        <taxon>Spiralia</taxon>
        <taxon>Lophotrochozoa</taxon>
        <taxon>Mollusca</taxon>
        <taxon>Bivalvia</taxon>
        <taxon>Autobranchia</taxon>
        <taxon>Heteroconchia</taxon>
        <taxon>Euheterodonta</taxon>
        <taxon>Imparidentia</taxon>
        <taxon>Neoheterodontei</taxon>
        <taxon>Myida</taxon>
        <taxon>Dreissenoidea</taxon>
        <taxon>Dreissenidae</taxon>
        <taxon>Dreissena</taxon>
    </lineage>
</organism>
<protein>
    <submittedName>
        <fullName evidence="1">Uncharacterized protein</fullName>
    </submittedName>
</protein>
<accession>A0A9D4K461</accession>
<reference evidence="1" key="2">
    <citation type="submission" date="2020-11" db="EMBL/GenBank/DDBJ databases">
        <authorList>
            <person name="McCartney M.A."/>
            <person name="Auch B."/>
            <person name="Kono T."/>
            <person name="Mallez S."/>
            <person name="Becker A."/>
            <person name="Gohl D.M."/>
            <person name="Silverstein K.A.T."/>
            <person name="Koren S."/>
            <person name="Bechman K.B."/>
            <person name="Herman A."/>
            <person name="Abrahante J.E."/>
            <person name="Garbe J."/>
        </authorList>
    </citation>
    <scope>NUCLEOTIDE SEQUENCE</scope>
    <source>
        <strain evidence="1">Duluth1</strain>
        <tissue evidence="1">Whole animal</tissue>
    </source>
</reference>
<evidence type="ECO:0000313" key="1">
    <source>
        <dbReference type="EMBL" id="KAH3832644.1"/>
    </source>
</evidence>
<reference evidence="1" key="1">
    <citation type="journal article" date="2019" name="bioRxiv">
        <title>The Genome of the Zebra Mussel, Dreissena polymorpha: A Resource for Invasive Species Research.</title>
        <authorList>
            <person name="McCartney M.A."/>
            <person name="Auch B."/>
            <person name="Kono T."/>
            <person name="Mallez S."/>
            <person name="Zhang Y."/>
            <person name="Obille A."/>
            <person name="Becker A."/>
            <person name="Abrahante J.E."/>
            <person name="Garbe J."/>
            <person name="Badalamenti J.P."/>
            <person name="Herman A."/>
            <person name="Mangelson H."/>
            <person name="Liachko I."/>
            <person name="Sullivan S."/>
            <person name="Sone E.D."/>
            <person name="Koren S."/>
            <person name="Silverstein K.A.T."/>
            <person name="Beckman K.B."/>
            <person name="Gohl D.M."/>
        </authorList>
    </citation>
    <scope>NUCLEOTIDE SEQUENCE</scope>
    <source>
        <strain evidence="1">Duluth1</strain>
        <tissue evidence="1">Whole animal</tissue>
    </source>
</reference>
<dbReference type="Proteomes" id="UP000828390">
    <property type="component" value="Unassembled WGS sequence"/>
</dbReference>
<dbReference type="EMBL" id="JAIWYP010000004">
    <property type="protein sequence ID" value="KAH3832644.1"/>
    <property type="molecule type" value="Genomic_DNA"/>
</dbReference>